<dbReference type="Proteomes" id="UP001499854">
    <property type="component" value="Unassembled WGS sequence"/>
</dbReference>
<accession>A0ABN2STL5</accession>
<proteinExistence type="predicted"/>
<sequence length="53" mass="5527">MTKFKRTVIASILSVAALTAGVAAVAPAVHSSHQHNQPVASDMGPRDVVKPTY</sequence>
<reference evidence="3 4" key="1">
    <citation type="journal article" date="2019" name="Int. J. Syst. Evol. Microbiol.">
        <title>The Global Catalogue of Microorganisms (GCM) 10K type strain sequencing project: providing services to taxonomists for standard genome sequencing and annotation.</title>
        <authorList>
            <consortium name="The Broad Institute Genomics Platform"/>
            <consortium name="The Broad Institute Genome Sequencing Center for Infectious Disease"/>
            <person name="Wu L."/>
            <person name="Ma J."/>
        </authorList>
    </citation>
    <scope>NUCLEOTIDE SEQUENCE [LARGE SCALE GENOMIC DNA]</scope>
    <source>
        <strain evidence="3 4">JCM 16013</strain>
    </source>
</reference>
<dbReference type="RefSeq" id="WP_344660836.1">
    <property type="nucleotide sequence ID" value="NZ_BAAAQM010000045.1"/>
</dbReference>
<feature type="region of interest" description="Disordered" evidence="1">
    <location>
        <begin position="27"/>
        <end position="53"/>
    </location>
</feature>
<organism evidence="3 4">
    <name type="scientific">Catenulispora subtropica</name>
    <dbReference type="NCBI Taxonomy" id="450798"/>
    <lineage>
        <taxon>Bacteria</taxon>
        <taxon>Bacillati</taxon>
        <taxon>Actinomycetota</taxon>
        <taxon>Actinomycetes</taxon>
        <taxon>Catenulisporales</taxon>
        <taxon>Catenulisporaceae</taxon>
        <taxon>Catenulispora</taxon>
    </lineage>
</organism>
<feature type="chain" id="PRO_5047316724" evidence="2">
    <location>
        <begin position="26"/>
        <end position="53"/>
    </location>
</feature>
<feature type="signal peptide" evidence="2">
    <location>
        <begin position="1"/>
        <end position="25"/>
    </location>
</feature>
<evidence type="ECO:0000256" key="2">
    <source>
        <dbReference type="SAM" id="SignalP"/>
    </source>
</evidence>
<comment type="caution">
    <text evidence="3">The sequence shown here is derived from an EMBL/GenBank/DDBJ whole genome shotgun (WGS) entry which is preliminary data.</text>
</comment>
<gene>
    <name evidence="3" type="ORF">GCM10009838_63450</name>
</gene>
<protein>
    <submittedName>
        <fullName evidence="3">Uncharacterized protein</fullName>
    </submittedName>
</protein>
<keyword evidence="2" id="KW-0732">Signal</keyword>
<evidence type="ECO:0000256" key="1">
    <source>
        <dbReference type="SAM" id="MobiDB-lite"/>
    </source>
</evidence>
<evidence type="ECO:0000313" key="3">
    <source>
        <dbReference type="EMBL" id="GAA1991284.1"/>
    </source>
</evidence>
<keyword evidence="4" id="KW-1185">Reference proteome</keyword>
<dbReference type="EMBL" id="BAAAQM010000045">
    <property type="protein sequence ID" value="GAA1991284.1"/>
    <property type="molecule type" value="Genomic_DNA"/>
</dbReference>
<name>A0ABN2STL5_9ACTN</name>
<evidence type="ECO:0000313" key="4">
    <source>
        <dbReference type="Proteomes" id="UP001499854"/>
    </source>
</evidence>
<feature type="compositionally biased region" description="Basic and acidic residues" evidence="1">
    <location>
        <begin position="44"/>
        <end position="53"/>
    </location>
</feature>